<dbReference type="GO" id="GO:0016887">
    <property type="term" value="F:ATP hydrolysis activity"/>
    <property type="evidence" value="ECO:0007669"/>
    <property type="project" value="InterPro"/>
</dbReference>
<protein>
    <submittedName>
        <fullName evidence="7">ATP-binding protein</fullName>
    </submittedName>
</protein>
<evidence type="ECO:0000259" key="6">
    <source>
        <dbReference type="SMART" id="SM00382"/>
    </source>
</evidence>
<dbReference type="InterPro" id="IPR003959">
    <property type="entry name" value="ATPase_AAA_core"/>
</dbReference>
<dbReference type="SMART" id="SM00382">
    <property type="entry name" value="AAA"/>
    <property type="match status" value="1"/>
</dbReference>
<comment type="caution">
    <text evidence="7">The sequence shown here is derived from an EMBL/GenBank/DDBJ whole genome shotgun (WGS) entry which is preliminary data.</text>
</comment>
<dbReference type="EMBL" id="JAALHA020000024">
    <property type="protein sequence ID" value="MDR9899398.1"/>
    <property type="molecule type" value="Genomic_DNA"/>
</dbReference>
<keyword evidence="8" id="KW-1185">Reference proteome</keyword>
<dbReference type="PROSITE" id="PS00674">
    <property type="entry name" value="AAA"/>
    <property type="match status" value="1"/>
</dbReference>
<comment type="similarity">
    <text evidence="4">Belongs to the AAA ATPase family.</text>
</comment>
<dbReference type="SUPFAM" id="SSF52540">
    <property type="entry name" value="P-loop containing nucleoside triphosphate hydrolases"/>
    <property type="match status" value="1"/>
</dbReference>
<accession>A0AAP5IGI0</accession>
<keyword evidence="3" id="KW-0175">Coiled coil</keyword>
<dbReference type="Gene3D" id="1.10.8.60">
    <property type="match status" value="1"/>
</dbReference>
<evidence type="ECO:0000313" key="7">
    <source>
        <dbReference type="EMBL" id="MDR9899398.1"/>
    </source>
</evidence>
<dbReference type="InterPro" id="IPR027417">
    <property type="entry name" value="P-loop_NTPase"/>
</dbReference>
<evidence type="ECO:0000256" key="3">
    <source>
        <dbReference type="ARBA" id="ARBA00023054"/>
    </source>
</evidence>
<keyword evidence="2 4" id="KW-0067">ATP-binding</keyword>
<evidence type="ECO:0000256" key="2">
    <source>
        <dbReference type="ARBA" id="ARBA00022840"/>
    </source>
</evidence>
<dbReference type="PANTHER" id="PTHR23077">
    <property type="entry name" value="AAA-FAMILY ATPASE"/>
    <property type="match status" value="1"/>
</dbReference>
<gene>
    <name evidence="7" type="ORF">G7B40_033285</name>
</gene>
<name>A0AAP5IGI0_9CYAN</name>
<evidence type="ECO:0000256" key="4">
    <source>
        <dbReference type="RuleBase" id="RU003651"/>
    </source>
</evidence>
<dbReference type="GO" id="GO:0005524">
    <property type="term" value="F:ATP binding"/>
    <property type="evidence" value="ECO:0007669"/>
    <property type="project" value="UniProtKB-KW"/>
</dbReference>
<proteinExistence type="inferred from homology"/>
<dbReference type="Pfam" id="PF00004">
    <property type="entry name" value="AAA"/>
    <property type="match status" value="1"/>
</dbReference>
<evidence type="ECO:0000256" key="1">
    <source>
        <dbReference type="ARBA" id="ARBA00022741"/>
    </source>
</evidence>
<dbReference type="FunFam" id="3.40.50.300:FF:001025">
    <property type="entry name" value="ATPase family, AAA domain-containing 2B"/>
    <property type="match status" value="1"/>
</dbReference>
<dbReference type="InterPro" id="IPR050168">
    <property type="entry name" value="AAA_ATPase_domain"/>
</dbReference>
<dbReference type="InterPro" id="IPR003960">
    <property type="entry name" value="ATPase_AAA_CS"/>
</dbReference>
<dbReference type="AlphaFoldDB" id="A0AAP5IGI0"/>
<feature type="region of interest" description="Disordered" evidence="5">
    <location>
        <begin position="86"/>
        <end position="105"/>
    </location>
</feature>
<evidence type="ECO:0000256" key="5">
    <source>
        <dbReference type="SAM" id="MobiDB-lite"/>
    </source>
</evidence>
<dbReference type="Proteomes" id="UP000667802">
    <property type="component" value="Unassembled WGS sequence"/>
</dbReference>
<keyword evidence="1 4" id="KW-0547">Nucleotide-binding</keyword>
<organism evidence="7 8">
    <name type="scientific">Aetokthonos hydrillicola Thurmond2011</name>
    <dbReference type="NCBI Taxonomy" id="2712845"/>
    <lineage>
        <taxon>Bacteria</taxon>
        <taxon>Bacillati</taxon>
        <taxon>Cyanobacteriota</taxon>
        <taxon>Cyanophyceae</taxon>
        <taxon>Nostocales</taxon>
        <taxon>Hapalosiphonaceae</taxon>
        <taxon>Aetokthonos</taxon>
    </lineage>
</organism>
<dbReference type="Gene3D" id="3.40.50.300">
    <property type="entry name" value="P-loop containing nucleotide triphosphate hydrolases"/>
    <property type="match status" value="1"/>
</dbReference>
<dbReference type="InterPro" id="IPR003593">
    <property type="entry name" value="AAA+_ATPase"/>
</dbReference>
<sequence>MVSSRMARQRIKLVPLVDDVQQFQDSVYYNDSLTLREFLCQFPALSTSAIDESTMEQKLEQFVITVAQEPPDCPLYRPPGLVINKGVAGTKNNQSPDPGSPPIESEAKKLEIQPETISTPAQDDFPKDISEKDAVRLAYALEINTTASFLRAGLSVLVVCEKLVVAHVWREMAQRANLNPIELTVPDDEEGGLMPRSLRQRQLATLKNLINTLKQGDVLVIPHLDLLAGGSDGNLSTESRELIELVYKQSDRLMLAFADRSQDIPEVLAARFAVRLLISGVSRTVTYPNGEEKNIGRALVTADEVAHFEDFDPEGLYKNVAGMNPIRLRHAIKYAVQEVAGTEKVPVSRLYQAIRAFKAQTSVNFEVPNVTFDDIGGYNQVKEELGKALRLMTGSYNLPNEKLRQELIPRGFIFHGPPGTGKTLFAKAIANQLNATIQVVSGPEITDKYVGESERKVRELFAEARRNAPAVLVFDEFDSIATKRSGRDDGGTRAGNALVAQILTEMDGFRPDVPMLVIGTTNRLDIIDEALLRPSRFKAIAINRPDILARRAIAQVHSQHFGIEVSGELLEIIAAETEGMSGDDIRSLFRDACVGLYCEEPPRVADARRFGELVGLLRKAATERNASVAERRVTAFDGVRSGERVRPTVAMITLTPSVNQGI</sequence>
<reference evidence="8" key="1">
    <citation type="journal article" date="2021" name="Science">
        <title>Hunting the eagle killer: A cyanobacterial neurotoxin causes vacuolar myelinopathy.</title>
        <authorList>
            <person name="Breinlinger S."/>
            <person name="Phillips T.J."/>
            <person name="Haram B.N."/>
            <person name="Mares J."/>
            <person name="Martinez Yerena J.A."/>
            <person name="Hrouzek P."/>
            <person name="Sobotka R."/>
            <person name="Henderson W.M."/>
            <person name="Schmieder P."/>
            <person name="Williams S.M."/>
            <person name="Lauderdale J.D."/>
            <person name="Wilde H.D."/>
            <person name="Gerrin W."/>
            <person name="Kust A."/>
            <person name="Washington J.W."/>
            <person name="Wagner C."/>
            <person name="Geier B."/>
            <person name="Liebeke M."/>
            <person name="Enke H."/>
            <person name="Niedermeyer T.H.J."/>
            <person name="Wilde S.B."/>
        </authorList>
    </citation>
    <scope>NUCLEOTIDE SEQUENCE [LARGE SCALE GENOMIC DNA]</scope>
    <source>
        <strain evidence="8">Thurmond2011</strain>
    </source>
</reference>
<dbReference type="RefSeq" id="WP_243902334.1">
    <property type="nucleotide sequence ID" value="NZ_JAALHA020000024.1"/>
</dbReference>
<evidence type="ECO:0000313" key="8">
    <source>
        <dbReference type="Proteomes" id="UP000667802"/>
    </source>
</evidence>
<feature type="domain" description="AAA+ ATPase" evidence="6">
    <location>
        <begin position="408"/>
        <end position="546"/>
    </location>
</feature>